<comment type="caution">
    <text evidence="2">The sequence shown here is derived from an EMBL/GenBank/DDBJ whole genome shotgun (WGS) entry which is preliminary data.</text>
</comment>
<feature type="region of interest" description="Disordered" evidence="1">
    <location>
        <begin position="1"/>
        <end position="32"/>
    </location>
</feature>
<dbReference type="EMBL" id="BAAAZR010000032">
    <property type="protein sequence ID" value="GAA3832864.1"/>
    <property type="molecule type" value="Genomic_DNA"/>
</dbReference>
<proteinExistence type="predicted"/>
<dbReference type="Proteomes" id="UP001500888">
    <property type="component" value="Unassembled WGS sequence"/>
</dbReference>
<evidence type="ECO:0000256" key="1">
    <source>
        <dbReference type="SAM" id="MobiDB-lite"/>
    </source>
</evidence>
<sequence length="58" mass="6521">MTRKDLNQLTENCNRPELGGPTARHARLAGRTGSDPLTIEKARELITVITHRWVESLP</sequence>
<reference evidence="3" key="1">
    <citation type="journal article" date="2019" name="Int. J. Syst. Evol. Microbiol.">
        <title>The Global Catalogue of Microorganisms (GCM) 10K type strain sequencing project: providing services to taxonomists for standard genome sequencing and annotation.</title>
        <authorList>
            <consortium name="The Broad Institute Genomics Platform"/>
            <consortium name="The Broad Institute Genome Sequencing Center for Infectious Disease"/>
            <person name="Wu L."/>
            <person name="Ma J."/>
        </authorList>
    </citation>
    <scope>NUCLEOTIDE SEQUENCE [LARGE SCALE GENOMIC DNA]</scope>
    <source>
        <strain evidence="3">JCM 16908</strain>
    </source>
</reference>
<protein>
    <submittedName>
        <fullName evidence="2">Uncharacterized protein</fullName>
    </submittedName>
</protein>
<evidence type="ECO:0000313" key="3">
    <source>
        <dbReference type="Proteomes" id="UP001500888"/>
    </source>
</evidence>
<gene>
    <name evidence="2" type="ORF">GCM10022226_62620</name>
</gene>
<accession>A0ABP7J3N3</accession>
<name>A0ABP7J3N3_9ACTN</name>
<organism evidence="2 3">
    <name type="scientific">Sphaerisporangium flaviroseum</name>
    <dbReference type="NCBI Taxonomy" id="509199"/>
    <lineage>
        <taxon>Bacteria</taxon>
        <taxon>Bacillati</taxon>
        <taxon>Actinomycetota</taxon>
        <taxon>Actinomycetes</taxon>
        <taxon>Streptosporangiales</taxon>
        <taxon>Streptosporangiaceae</taxon>
        <taxon>Sphaerisporangium</taxon>
    </lineage>
</organism>
<keyword evidence="3" id="KW-1185">Reference proteome</keyword>
<dbReference type="RefSeq" id="WP_344948378.1">
    <property type="nucleotide sequence ID" value="NZ_BAAAZR010000032.1"/>
</dbReference>
<evidence type="ECO:0000313" key="2">
    <source>
        <dbReference type="EMBL" id="GAA3832864.1"/>
    </source>
</evidence>